<keyword evidence="7 10" id="KW-1133">Transmembrane helix</keyword>
<feature type="region of interest" description="Disordered" evidence="9">
    <location>
        <begin position="86"/>
        <end position="152"/>
    </location>
</feature>
<dbReference type="PANTHER" id="PTHR31038">
    <property type="entry name" value="EXPRESSED PROTEIN-RELATED"/>
    <property type="match status" value="1"/>
</dbReference>
<keyword evidence="4" id="KW-0934">Plastid</keyword>
<evidence type="ECO:0000256" key="2">
    <source>
        <dbReference type="ARBA" id="ARBA00010793"/>
    </source>
</evidence>
<dbReference type="GO" id="GO:0009706">
    <property type="term" value="C:chloroplast inner membrane"/>
    <property type="evidence" value="ECO:0007669"/>
    <property type="project" value="TreeGrafter"/>
</dbReference>
<comment type="similarity">
    <text evidence="2">Belongs to the RETICULATA family.</text>
</comment>
<comment type="caution">
    <text evidence="11">The sequence shown here is derived from an EMBL/GenBank/DDBJ whole genome shotgun (WGS) entry which is preliminary data.</text>
</comment>
<keyword evidence="3" id="KW-0150">Chloroplast</keyword>
<evidence type="ECO:0000256" key="10">
    <source>
        <dbReference type="SAM" id="Phobius"/>
    </source>
</evidence>
<feature type="compositionally biased region" description="Gly residues" evidence="9">
    <location>
        <begin position="124"/>
        <end position="144"/>
    </location>
</feature>
<keyword evidence="6" id="KW-0809">Transit peptide</keyword>
<dbReference type="EMBL" id="JAAIUW010000006">
    <property type="protein sequence ID" value="KAF7825618.1"/>
    <property type="molecule type" value="Genomic_DNA"/>
</dbReference>
<accession>A0A834WLU2</accession>
<evidence type="ECO:0000313" key="12">
    <source>
        <dbReference type="Proteomes" id="UP000634136"/>
    </source>
</evidence>
<evidence type="ECO:0000256" key="3">
    <source>
        <dbReference type="ARBA" id="ARBA00022528"/>
    </source>
</evidence>
<name>A0A834WLU2_9FABA</name>
<keyword evidence="5 10" id="KW-0812">Transmembrane</keyword>
<gene>
    <name evidence="11" type="ORF">G2W53_016782</name>
</gene>
<dbReference type="PANTHER" id="PTHR31038:SF10">
    <property type="entry name" value="OS04G0524400 PROTEIN"/>
    <property type="match status" value="1"/>
</dbReference>
<evidence type="ECO:0000256" key="7">
    <source>
        <dbReference type="ARBA" id="ARBA00022989"/>
    </source>
</evidence>
<evidence type="ECO:0000313" key="11">
    <source>
        <dbReference type="EMBL" id="KAF7825618.1"/>
    </source>
</evidence>
<comment type="subcellular location">
    <subcellularLocation>
        <location evidence="1">Plastid</location>
        <location evidence="1">Chloroplast membrane</location>
        <topology evidence="1">Multi-pass membrane protein</topology>
    </subcellularLocation>
</comment>
<evidence type="ECO:0000256" key="9">
    <source>
        <dbReference type="SAM" id="MobiDB-lite"/>
    </source>
</evidence>
<keyword evidence="12" id="KW-1185">Reference proteome</keyword>
<dbReference type="Proteomes" id="UP000634136">
    <property type="component" value="Unassembled WGS sequence"/>
</dbReference>
<proteinExistence type="inferred from homology"/>
<feature type="transmembrane region" description="Helical" evidence="10">
    <location>
        <begin position="333"/>
        <end position="353"/>
    </location>
</feature>
<feature type="compositionally biased region" description="Basic and acidic residues" evidence="9">
    <location>
        <begin position="99"/>
        <end position="117"/>
    </location>
</feature>
<dbReference type="GO" id="GO:0099402">
    <property type="term" value="P:plant organ development"/>
    <property type="evidence" value="ECO:0007669"/>
    <property type="project" value="TreeGrafter"/>
</dbReference>
<evidence type="ECO:0000256" key="8">
    <source>
        <dbReference type="ARBA" id="ARBA00023136"/>
    </source>
</evidence>
<dbReference type="AlphaFoldDB" id="A0A834WLU2"/>
<sequence length="443" mass="47794">MAGCSSNFGVSRVANVNKDAGLRKLQNQNLSSNSLSFRNVLKDATFPVFCGNKCCRYVTLQKKERIVIMNMSQPPSESSFTVTTVEVSEGGEGESVLGNEHKISDNGSDSKADRCENSEVIDYGSGGNGSFGSGGAGGGGGSGGGDDDADKEEEEFGPILKYEEVMRETEARGATLPLDMLEAAKSVGIRKVLLLRYLDLQASVWPLGFAMKSCSMLRNRMLADPSFLFKIFSEIVIDSACATVAEVQKRGKDFWAEFELYVADLLVGLVVNVAVVGMLAPYARIGKPSMSKGFLGRMQHAYASLPSSVFEAERPGCRFSVQQRIGTYFFKGIMYGAVGFGCGIIGQGIANLIMTAKRSIRKSEEDIPVPPLVKSAALWGVFLAVSSNTRYQIINGLERLVEASPMAKKVPPVALAFTVGVRFANNVYGGMQFVDWARWSGVQ</sequence>
<evidence type="ECO:0000256" key="5">
    <source>
        <dbReference type="ARBA" id="ARBA00022692"/>
    </source>
</evidence>
<dbReference type="OrthoDB" id="205639at2759"/>
<evidence type="ECO:0000256" key="6">
    <source>
        <dbReference type="ARBA" id="ARBA00022946"/>
    </source>
</evidence>
<evidence type="ECO:0000256" key="1">
    <source>
        <dbReference type="ARBA" id="ARBA00004508"/>
    </source>
</evidence>
<dbReference type="InterPro" id="IPR021825">
    <property type="entry name" value="RETICULATA-related"/>
</dbReference>
<feature type="transmembrane region" description="Helical" evidence="10">
    <location>
        <begin position="258"/>
        <end position="283"/>
    </location>
</feature>
<keyword evidence="8 10" id="KW-0472">Membrane</keyword>
<dbReference type="Pfam" id="PF11891">
    <property type="entry name" value="RETICULATA-like"/>
    <property type="match status" value="1"/>
</dbReference>
<evidence type="ECO:0000256" key="4">
    <source>
        <dbReference type="ARBA" id="ARBA00022640"/>
    </source>
</evidence>
<organism evidence="11 12">
    <name type="scientific">Senna tora</name>
    <dbReference type="NCBI Taxonomy" id="362788"/>
    <lineage>
        <taxon>Eukaryota</taxon>
        <taxon>Viridiplantae</taxon>
        <taxon>Streptophyta</taxon>
        <taxon>Embryophyta</taxon>
        <taxon>Tracheophyta</taxon>
        <taxon>Spermatophyta</taxon>
        <taxon>Magnoliopsida</taxon>
        <taxon>eudicotyledons</taxon>
        <taxon>Gunneridae</taxon>
        <taxon>Pentapetalae</taxon>
        <taxon>rosids</taxon>
        <taxon>fabids</taxon>
        <taxon>Fabales</taxon>
        <taxon>Fabaceae</taxon>
        <taxon>Caesalpinioideae</taxon>
        <taxon>Cassia clade</taxon>
        <taxon>Senna</taxon>
    </lineage>
</organism>
<reference evidence="11" key="1">
    <citation type="submission" date="2020-09" db="EMBL/GenBank/DDBJ databases">
        <title>Genome-Enabled Discovery of Anthraquinone Biosynthesis in Senna tora.</title>
        <authorList>
            <person name="Kang S.-H."/>
            <person name="Pandey R.P."/>
            <person name="Lee C.-M."/>
            <person name="Sim J.-S."/>
            <person name="Jeong J.-T."/>
            <person name="Choi B.-S."/>
            <person name="Jung M."/>
            <person name="Ginzburg D."/>
            <person name="Zhao K."/>
            <person name="Won S.Y."/>
            <person name="Oh T.-J."/>
            <person name="Yu Y."/>
            <person name="Kim N.-H."/>
            <person name="Lee O.R."/>
            <person name="Lee T.-H."/>
            <person name="Bashyal P."/>
            <person name="Kim T.-S."/>
            <person name="Lee W.-H."/>
            <person name="Kawkins C."/>
            <person name="Kim C.-K."/>
            <person name="Kim J.S."/>
            <person name="Ahn B.O."/>
            <person name="Rhee S.Y."/>
            <person name="Sohng J.K."/>
        </authorList>
    </citation>
    <scope>NUCLEOTIDE SEQUENCE</scope>
    <source>
        <tissue evidence="11">Leaf</tissue>
    </source>
</reference>
<protein>
    <submittedName>
        <fullName evidence="11">Protein RETICULATA, chloroplastic</fullName>
    </submittedName>
</protein>